<evidence type="ECO:0000313" key="7">
    <source>
        <dbReference type="EMBL" id="CAB3220275.1"/>
    </source>
</evidence>
<dbReference type="PROSITE" id="PS51255">
    <property type="entry name" value="ADPK"/>
    <property type="match status" value="1"/>
</dbReference>
<dbReference type="AlphaFoldDB" id="A0A6F9D6H3"/>
<gene>
    <name evidence="7" type="primary">Adpgk-003</name>
</gene>
<evidence type="ECO:0000256" key="1">
    <source>
        <dbReference type="ARBA" id="ARBA00022490"/>
    </source>
</evidence>
<dbReference type="InterPro" id="IPR029056">
    <property type="entry name" value="Ribokinase-like"/>
</dbReference>
<protein>
    <submittedName>
        <fullName evidence="7">ADP-dependent glucokinase-like</fullName>
    </submittedName>
</protein>
<dbReference type="Pfam" id="PF04587">
    <property type="entry name" value="ADP_PFK_GK"/>
    <property type="match status" value="1"/>
</dbReference>
<evidence type="ECO:0000256" key="2">
    <source>
        <dbReference type="ARBA" id="ARBA00022679"/>
    </source>
</evidence>
<dbReference type="GO" id="GO:0043843">
    <property type="term" value="F:ADP-specific glucokinase activity"/>
    <property type="evidence" value="ECO:0007669"/>
    <property type="project" value="TreeGrafter"/>
</dbReference>
<dbReference type="InterPro" id="IPR007666">
    <property type="entry name" value="ADP_PFK/GK"/>
</dbReference>
<dbReference type="GO" id="GO:0006096">
    <property type="term" value="P:glycolytic process"/>
    <property type="evidence" value="ECO:0007669"/>
    <property type="project" value="UniProtKB-KW"/>
</dbReference>
<keyword evidence="5" id="KW-0460">Magnesium</keyword>
<dbReference type="PANTHER" id="PTHR21208">
    <property type="entry name" value="ADP-DEPENDENT GLUCOKINASE"/>
    <property type="match status" value="1"/>
</dbReference>
<accession>A0A6F9D6H3</accession>
<keyword evidence="3" id="KW-0479">Metal-binding</keyword>
<dbReference type="GO" id="GO:0046872">
    <property type="term" value="F:metal ion binding"/>
    <property type="evidence" value="ECO:0007669"/>
    <property type="project" value="UniProtKB-KW"/>
</dbReference>
<evidence type="ECO:0000256" key="6">
    <source>
        <dbReference type="ARBA" id="ARBA00023152"/>
    </source>
</evidence>
<dbReference type="EMBL" id="LR782758">
    <property type="protein sequence ID" value="CAB3220275.1"/>
    <property type="molecule type" value="mRNA"/>
</dbReference>
<organism evidence="7">
    <name type="scientific">Phallusia mammillata</name>
    <dbReference type="NCBI Taxonomy" id="59560"/>
    <lineage>
        <taxon>Eukaryota</taxon>
        <taxon>Metazoa</taxon>
        <taxon>Chordata</taxon>
        <taxon>Tunicata</taxon>
        <taxon>Ascidiacea</taxon>
        <taxon>Phlebobranchia</taxon>
        <taxon>Ascidiidae</taxon>
        <taxon>Phallusia</taxon>
    </lineage>
</organism>
<evidence type="ECO:0000256" key="3">
    <source>
        <dbReference type="ARBA" id="ARBA00022723"/>
    </source>
</evidence>
<dbReference type="PANTHER" id="PTHR21208:SF1">
    <property type="entry name" value="ADP-DEPENDENT GLUCOKINASE"/>
    <property type="match status" value="1"/>
</dbReference>
<evidence type="ECO:0000256" key="5">
    <source>
        <dbReference type="ARBA" id="ARBA00022842"/>
    </source>
</evidence>
<keyword evidence="1" id="KW-0963">Cytoplasm</keyword>
<keyword evidence="6" id="KW-0324">Glycolysis</keyword>
<dbReference type="Gene3D" id="3.40.1190.20">
    <property type="match status" value="1"/>
</dbReference>
<dbReference type="GO" id="GO:0005783">
    <property type="term" value="C:endoplasmic reticulum"/>
    <property type="evidence" value="ECO:0007669"/>
    <property type="project" value="TreeGrafter"/>
</dbReference>
<dbReference type="GO" id="GO:0006006">
    <property type="term" value="P:glucose metabolic process"/>
    <property type="evidence" value="ECO:0007669"/>
    <property type="project" value="TreeGrafter"/>
</dbReference>
<name>A0A6F9D6H3_9ASCI</name>
<keyword evidence="2" id="KW-0808">Transferase</keyword>
<sequence length="506" mass="55829">MSLCLMLGSIKYLSNVIAFGLFPTVQCTMGLTVAKFGGIVVLLAILYSVTNKKQHGVNEKLPSILQSLKTAEKEFKLASPPRIALGFAACVDIFVDAAAFLEAAKIPLPESPKHHISTATLEELSEIFAYVYTEGAAATRPMSNLTLYQELIAIAEVVPGARVSLGCVAPVMGNMLAKEGAKVLIGADIDSKYKSFLRPGVSVVGDTDGHNIDVHIIMEYKTGDKWGKYQAVRANRYAIHADHIMPHVYGVEPLWKAYKEFKPDLVVVGDIHAMDNFPFKPGVRKARLGSVKSFLAETASEGILNHFEFASFVDRELLEDIKENILPHVHSMGMNEQELPNMLSMVRFGKVTQVSDAYPESAQVLDQLRMTYQLIRQKYGILSRIHVHTLAFQAILTRKQSPWRYSRAAAAHASLTATRYVSGNDQIQIETSKLLMNNTFFTSLNADKARRIDLHQSESATCWEEIIDDDKVLICVAPNLVCTKVKQTCGAGDHISAAGLMYQIPV</sequence>
<dbReference type="SUPFAM" id="SSF53613">
    <property type="entry name" value="Ribokinase-like"/>
    <property type="match status" value="1"/>
</dbReference>
<proteinExistence type="evidence at transcript level"/>
<evidence type="ECO:0000256" key="4">
    <source>
        <dbReference type="ARBA" id="ARBA00022777"/>
    </source>
</evidence>
<keyword evidence="4 7" id="KW-0418">Kinase</keyword>
<reference evidence="7" key="1">
    <citation type="submission" date="2020-04" db="EMBL/GenBank/DDBJ databases">
        <authorList>
            <person name="Neveu A P."/>
        </authorList>
    </citation>
    <scope>NUCLEOTIDE SEQUENCE</scope>
    <source>
        <tissue evidence="7">Whole embryo</tissue>
    </source>
</reference>